<protein>
    <recommendedName>
        <fullName evidence="4">DUF4920 domain-containing protein</fullName>
    </recommendedName>
</protein>
<proteinExistence type="predicted"/>
<organism evidence="2 3">
    <name type="scientific">Nibribacter koreensis</name>
    <dbReference type="NCBI Taxonomy" id="1084519"/>
    <lineage>
        <taxon>Bacteria</taxon>
        <taxon>Pseudomonadati</taxon>
        <taxon>Bacteroidota</taxon>
        <taxon>Cytophagia</taxon>
        <taxon>Cytophagales</taxon>
        <taxon>Hymenobacteraceae</taxon>
        <taxon>Nibribacter</taxon>
    </lineage>
</organism>
<evidence type="ECO:0000313" key="2">
    <source>
        <dbReference type="EMBL" id="GAA4297182.1"/>
    </source>
</evidence>
<feature type="signal peptide" evidence="1">
    <location>
        <begin position="1"/>
        <end position="20"/>
    </location>
</feature>
<dbReference type="Pfam" id="PF16267">
    <property type="entry name" value="DUF4920"/>
    <property type="match status" value="1"/>
</dbReference>
<dbReference type="Proteomes" id="UP001501844">
    <property type="component" value="Unassembled WGS sequence"/>
</dbReference>
<dbReference type="InterPro" id="IPR032577">
    <property type="entry name" value="DUF4920"/>
</dbReference>
<name>A0ABP8F7Y4_9BACT</name>
<gene>
    <name evidence="2" type="ORF">GCM10023183_04520</name>
</gene>
<evidence type="ECO:0008006" key="4">
    <source>
        <dbReference type="Google" id="ProtNLM"/>
    </source>
</evidence>
<dbReference type="EMBL" id="BAABGX010000001">
    <property type="protein sequence ID" value="GAA4297182.1"/>
    <property type="molecule type" value="Genomic_DNA"/>
</dbReference>
<keyword evidence="1" id="KW-0732">Signal</keyword>
<sequence length="158" mass="17119">MMKAVLPFALVLCLSASAFAQDNVRPAKPGVTYGKKVTAKKAIAMTDLSSKLETAPEYKGKIEGTVVEVCKKKGCFMKLERPNGEAVMVKFTDYAFFMPMDIVGKTVVVDGTAKVTETTVERLQHFAKDAGKSAEEIAMITKPKKDIEIVADGVLVVK</sequence>
<keyword evidence="3" id="KW-1185">Reference proteome</keyword>
<evidence type="ECO:0000256" key="1">
    <source>
        <dbReference type="SAM" id="SignalP"/>
    </source>
</evidence>
<feature type="chain" id="PRO_5045552855" description="DUF4920 domain-containing protein" evidence="1">
    <location>
        <begin position="21"/>
        <end position="158"/>
    </location>
</feature>
<comment type="caution">
    <text evidence="2">The sequence shown here is derived from an EMBL/GenBank/DDBJ whole genome shotgun (WGS) entry which is preliminary data.</text>
</comment>
<evidence type="ECO:0000313" key="3">
    <source>
        <dbReference type="Proteomes" id="UP001501844"/>
    </source>
</evidence>
<dbReference type="RefSeq" id="WP_345161908.1">
    <property type="nucleotide sequence ID" value="NZ_BAABGX010000001.1"/>
</dbReference>
<accession>A0ABP8F7Y4</accession>
<reference evidence="3" key="1">
    <citation type="journal article" date="2019" name="Int. J. Syst. Evol. Microbiol.">
        <title>The Global Catalogue of Microorganisms (GCM) 10K type strain sequencing project: providing services to taxonomists for standard genome sequencing and annotation.</title>
        <authorList>
            <consortium name="The Broad Institute Genomics Platform"/>
            <consortium name="The Broad Institute Genome Sequencing Center for Infectious Disease"/>
            <person name="Wu L."/>
            <person name="Ma J."/>
        </authorList>
    </citation>
    <scope>NUCLEOTIDE SEQUENCE [LARGE SCALE GENOMIC DNA]</scope>
    <source>
        <strain evidence="3">JCM 17917</strain>
    </source>
</reference>